<dbReference type="AlphaFoldDB" id="A0A0D2GX29"/>
<feature type="region of interest" description="Disordered" evidence="1">
    <location>
        <begin position="13"/>
        <end position="36"/>
    </location>
</feature>
<dbReference type="GeneID" id="25308833"/>
<accession>A0A0D2GX29</accession>
<name>A0A0D2GX29_9EURO</name>
<dbReference type="VEuPathDB" id="FungiDB:Z517_09343"/>
<protein>
    <submittedName>
        <fullName evidence="2">Uncharacterized protein</fullName>
    </submittedName>
</protein>
<dbReference type="RefSeq" id="XP_013280707.1">
    <property type="nucleotide sequence ID" value="XM_013425253.1"/>
</dbReference>
<dbReference type="HOGENOM" id="CLU_2542614_0_0_1"/>
<evidence type="ECO:0000313" key="3">
    <source>
        <dbReference type="Proteomes" id="UP000053029"/>
    </source>
</evidence>
<sequence length="83" mass="9257">MGDGLLKEARLKIVKREKKRSSSDKQYQQEMRKRPEDPAIAVYAGQTGVVGRPKPDPIYIGLRSSRVGSGPYPALGLTIIYLR</sequence>
<evidence type="ECO:0000256" key="1">
    <source>
        <dbReference type="SAM" id="MobiDB-lite"/>
    </source>
</evidence>
<keyword evidence="3" id="KW-1185">Reference proteome</keyword>
<dbReference type="Proteomes" id="UP000053029">
    <property type="component" value="Unassembled WGS sequence"/>
</dbReference>
<dbReference type="EMBL" id="KN846974">
    <property type="protein sequence ID" value="KIW76899.1"/>
    <property type="molecule type" value="Genomic_DNA"/>
</dbReference>
<gene>
    <name evidence="2" type="ORF">Z517_09343</name>
</gene>
<organism evidence="2 3">
    <name type="scientific">Fonsecaea pedrosoi CBS 271.37</name>
    <dbReference type="NCBI Taxonomy" id="1442368"/>
    <lineage>
        <taxon>Eukaryota</taxon>
        <taxon>Fungi</taxon>
        <taxon>Dikarya</taxon>
        <taxon>Ascomycota</taxon>
        <taxon>Pezizomycotina</taxon>
        <taxon>Eurotiomycetes</taxon>
        <taxon>Chaetothyriomycetidae</taxon>
        <taxon>Chaetothyriales</taxon>
        <taxon>Herpotrichiellaceae</taxon>
        <taxon>Fonsecaea</taxon>
    </lineage>
</organism>
<reference evidence="2 3" key="1">
    <citation type="submission" date="2015-01" db="EMBL/GenBank/DDBJ databases">
        <title>The Genome Sequence of Fonsecaea pedrosoi CBS 271.37.</title>
        <authorList>
            <consortium name="The Broad Institute Genomics Platform"/>
            <person name="Cuomo C."/>
            <person name="de Hoog S."/>
            <person name="Gorbushina A."/>
            <person name="Stielow B."/>
            <person name="Teixiera M."/>
            <person name="Abouelleil A."/>
            <person name="Chapman S.B."/>
            <person name="Priest M."/>
            <person name="Young S.K."/>
            <person name="Wortman J."/>
            <person name="Nusbaum C."/>
            <person name="Birren B."/>
        </authorList>
    </citation>
    <scope>NUCLEOTIDE SEQUENCE [LARGE SCALE GENOMIC DNA]</scope>
    <source>
        <strain evidence="2 3">CBS 271.37</strain>
    </source>
</reference>
<proteinExistence type="predicted"/>
<evidence type="ECO:0000313" key="2">
    <source>
        <dbReference type="EMBL" id="KIW76899.1"/>
    </source>
</evidence>